<comment type="subcellular location">
    <subcellularLocation>
        <location evidence="1">Cytoplasm</location>
    </subcellularLocation>
</comment>
<accession>A0AA39HC66</accession>
<gene>
    <name evidence="6" type="ORF">QR680_016748</name>
</gene>
<sequence>MTSPRLFCVETRLHLETILRPDEVVTAVSGSSADFFFGTNVGRLYHLRIDAGDVVPVKEFLLVQKPHPIVNILPASAFDLLVIQCGHSLVYMDLETFSVRSRGASNQTSCVALNVDPVLDDPFVLSFAFGTTSRQIHVVERKKDSNNVVQKISIGWAAETLCYSKQSLCYATNREYFVHDLVSGKTHSLFPYESEVVRPLAIRVDKDEFLLSGMQGLLVFATSDESPPRTPLFCGAKKIMSLVFHQPFVHILSDDSLIVFSANDQKMKQTIECDSSEFMCNVDGKIFFCGRRGKFCELTPIEWMEQAEELLAKGEVKECLQLAEHHLQLSDYDTHDLMKYNFLKQRAAFVKLFGGDWPEAKKLLVESEVNPYEVINLYGEIRFGDLEKSSLHGHEEDLPFAEKELLEYLLEVRGLAWASYALTTIDKALVKLFTLSGRHEAISELDSKWNDEETRSWLLNHGSFALVADLTFSAGDSTRALELWRRLGTGELRDRRFDPIAPLEALKQISNRVAVEEALQWLSRLNPSGVAKATDDLRVKLDFKFVCGLLKHSRADLIDYVGKRIRDSEDPAVHRMYLEILVDDVKISDSQKARRKLRRAIFDAEGVDWVELKKSLARDDRFPVELLLMEAKAGAPVEALEKLLLLGDDDGQEAAELLCARMNKDHPQLFKKLINYYLKKNPSDERVRMRILSLLQGLGGGIEAYEVLQKVPSDWKLSDLSLFLQRSAARVEEDVLYAKLRRDLGKSVLETLKSCEKLRGSSDFIVVDESTLCSFCGGAVGNETIVRHPQTNSIYHQACDNR</sequence>
<feature type="domain" description="CNH" evidence="5">
    <location>
        <begin position="22"/>
        <end position="286"/>
    </location>
</feature>
<evidence type="ECO:0000256" key="3">
    <source>
        <dbReference type="ARBA" id="ARBA00022490"/>
    </source>
</evidence>
<keyword evidence="3" id="KW-0963">Cytoplasm</keyword>
<keyword evidence="2" id="KW-0813">Transport</keyword>
<organism evidence="6 7">
    <name type="scientific">Steinernema hermaphroditum</name>
    <dbReference type="NCBI Taxonomy" id="289476"/>
    <lineage>
        <taxon>Eukaryota</taxon>
        <taxon>Metazoa</taxon>
        <taxon>Ecdysozoa</taxon>
        <taxon>Nematoda</taxon>
        <taxon>Chromadorea</taxon>
        <taxon>Rhabditida</taxon>
        <taxon>Tylenchina</taxon>
        <taxon>Panagrolaimomorpha</taxon>
        <taxon>Strongyloidoidea</taxon>
        <taxon>Steinernematidae</taxon>
        <taxon>Steinernema</taxon>
    </lineage>
</organism>
<dbReference type="InterPro" id="IPR001180">
    <property type="entry name" value="CNH_dom"/>
</dbReference>
<evidence type="ECO:0000259" key="5">
    <source>
        <dbReference type="PROSITE" id="PS50219"/>
    </source>
</evidence>
<keyword evidence="4" id="KW-0653">Protein transport</keyword>
<proteinExistence type="predicted"/>
<evidence type="ECO:0000256" key="4">
    <source>
        <dbReference type="ARBA" id="ARBA00022927"/>
    </source>
</evidence>
<dbReference type="PROSITE" id="PS50219">
    <property type="entry name" value="CNH"/>
    <property type="match status" value="1"/>
</dbReference>
<evidence type="ECO:0000256" key="1">
    <source>
        <dbReference type="ARBA" id="ARBA00004496"/>
    </source>
</evidence>
<keyword evidence="7" id="KW-1185">Reference proteome</keyword>
<dbReference type="GO" id="GO:0015031">
    <property type="term" value="P:protein transport"/>
    <property type="evidence" value="ECO:0007669"/>
    <property type="project" value="UniProtKB-KW"/>
</dbReference>
<evidence type="ECO:0000256" key="2">
    <source>
        <dbReference type="ARBA" id="ARBA00022448"/>
    </source>
</evidence>
<evidence type="ECO:0000313" key="6">
    <source>
        <dbReference type="EMBL" id="KAK0403150.1"/>
    </source>
</evidence>
<dbReference type="PANTHER" id="PTHR12894">
    <property type="entry name" value="CNH DOMAIN CONTAINING"/>
    <property type="match status" value="1"/>
</dbReference>
<dbReference type="EMBL" id="JAUCMV010000004">
    <property type="protein sequence ID" value="KAK0403150.1"/>
    <property type="molecule type" value="Genomic_DNA"/>
</dbReference>
<dbReference type="PANTHER" id="PTHR12894:SF27">
    <property type="entry name" value="TRANSFORMING GROWTH FACTOR-BETA RECEPTOR-ASSOCIATED PROTEIN 1"/>
    <property type="match status" value="1"/>
</dbReference>
<dbReference type="GO" id="GO:0016020">
    <property type="term" value="C:membrane"/>
    <property type="evidence" value="ECO:0007669"/>
    <property type="project" value="TreeGrafter"/>
</dbReference>
<dbReference type="InterPro" id="IPR032914">
    <property type="entry name" value="Vam6/VPS39/TRAP1"/>
</dbReference>
<dbReference type="SUPFAM" id="SSF50978">
    <property type="entry name" value="WD40 repeat-like"/>
    <property type="match status" value="1"/>
</dbReference>
<reference evidence="6" key="1">
    <citation type="submission" date="2023-06" db="EMBL/GenBank/DDBJ databases">
        <title>Genomic analysis of the entomopathogenic nematode Steinernema hermaphroditum.</title>
        <authorList>
            <person name="Schwarz E.M."/>
            <person name="Heppert J.K."/>
            <person name="Baniya A."/>
            <person name="Schwartz H.T."/>
            <person name="Tan C.-H."/>
            <person name="Antoshechkin I."/>
            <person name="Sternberg P.W."/>
            <person name="Goodrich-Blair H."/>
            <person name="Dillman A.R."/>
        </authorList>
    </citation>
    <scope>NUCLEOTIDE SEQUENCE</scope>
    <source>
        <strain evidence="6">PS9179</strain>
        <tissue evidence="6">Whole animal</tissue>
    </source>
</reference>
<name>A0AA39HC66_9BILA</name>
<dbReference type="GO" id="GO:0034058">
    <property type="term" value="P:endosomal vesicle fusion"/>
    <property type="evidence" value="ECO:0007669"/>
    <property type="project" value="TreeGrafter"/>
</dbReference>
<dbReference type="GO" id="GO:0005737">
    <property type="term" value="C:cytoplasm"/>
    <property type="evidence" value="ECO:0007669"/>
    <property type="project" value="UniProtKB-SubCell"/>
</dbReference>
<dbReference type="Proteomes" id="UP001175271">
    <property type="component" value="Unassembled WGS sequence"/>
</dbReference>
<dbReference type="GO" id="GO:0006914">
    <property type="term" value="P:autophagy"/>
    <property type="evidence" value="ECO:0007669"/>
    <property type="project" value="TreeGrafter"/>
</dbReference>
<dbReference type="InterPro" id="IPR036322">
    <property type="entry name" value="WD40_repeat_dom_sf"/>
</dbReference>
<evidence type="ECO:0000313" key="7">
    <source>
        <dbReference type="Proteomes" id="UP001175271"/>
    </source>
</evidence>
<dbReference type="AlphaFoldDB" id="A0AA39HC66"/>
<protein>
    <recommendedName>
        <fullName evidence="5">CNH domain-containing protein</fullName>
    </recommendedName>
</protein>
<dbReference type="Pfam" id="PF00780">
    <property type="entry name" value="CNH"/>
    <property type="match status" value="1"/>
</dbReference>
<comment type="caution">
    <text evidence="6">The sequence shown here is derived from an EMBL/GenBank/DDBJ whole genome shotgun (WGS) entry which is preliminary data.</text>
</comment>